<organism evidence="3 4">
    <name type="scientific">Actinomadura vinacea</name>
    <dbReference type="NCBI Taxonomy" id="115336"/>
    <lineage>
        <taxon>Bacteria</taxon>
        <taxon>Bacillati</taxon>
        <taxon>Actinomycetota</taxon>
        <taxon>Actinomycetes</taxon>
        <taxon>Streptosporangiales</taxon>
        <taxon>Thermomonosporaceae</taxon>
        <taxon>Actinomadura</taxon>
    </lineage>
</organism>
<accession>A0ABP5VE61</accession>
<dbReference type="Pfam" id="PF04149">
    <property type="entry name" value="DUF397"/>
    <property type="match status" value="1"/>
</dbReference>
<dbReference type="EMBL" id="BAAARW010000001">
    <property type="protein sequence ID" value="GAA2399089.1"/>
    <property type="molecule type" value="Genomic_DNA"/>
</dbReference>
<comment type="caution">
    <text evidence="3">The sequence shown here is derived from an EMBL/GenBank/DDBJ whole genome shotgun (WGS) entry which is preliminary data.</text>
</comment>
<gene>
    <name evidence="3" type="ORF">GCM10010191_02400</name>
</gene>
<dbReference type="Proteomes" id="UP001501231">
    <property type="component" value="Unassembled WGS sequence"/>
</dbReference>
<name>A0ABP5VE61_9ACTN</name>
<feature type="region of interest" description="Disordered" evidence="1">
    <location>
        <begin position="43"/>
        <end position="88"/>
    </location>
</feature>
<evidence type="ECO:0000259" key="2">
    <source>
        <dbReference type="Pfam" id="PF04149"/>
    </source>
</evidence>
<evidence type="ECO:0000256" key="1">
    <source>
        <dbReference type="SAM" id="MobiDB-lite"/>
    </source>
</evidence>
<evidence type="ECO:0000313" key="3">
    <source>
        <dbReference type="EMBL" id="GAA2399089.1"/>
    </source>
</evidence>
<reference evidence="4" key="1">
    <citation type="journal article" date="2019" name="Int. J. Syst. Evol. Microbiol.">
        <title>The Global Catalogue of Microorganisms (GCM) 10K type strain sequencing project: providing services to taxonomists for standard genome sequencing and annotation.</title>
        <authorList>
            <consortium name="The Broad Institute Genomics Platform"/>
            <consortium name="The Broad Institute Genome Sequencing Center for Infectious Disease"/>
            <person name="Wu L."/>
            <person name="Ma J."/>
        </authorList>
    </citation>
    <scope>NUCLEOTIDE SEQUENCE [LARGE SCALE GENOMIC DNA]</scope>
    <source>
        <strain evidence="4">JCM 3325</strain>
    </source>
</reference>
<proteinExistence type="predicted"/>
<feature type="domain" description="DUF397" evidence="2">
    <location>
        <begin position="89"/>
        <end position="122"/>
    </location>
</feature>
<feature type="region of interest" description="Disordered" evidence="1">
    <location>
        <begin position="1"/>
        <end position="21"/>
    </location>
</feature>
<sequence>MRAGEVEPFGERGQRAGGLDDDVRTGLAAQVQHRVLPLLGGRAAEVDGRGRAQPAGDLQPGGERVDGDDLAGARRPRGEDGGEADRTGALIELTGVPGLVAVRDSKDPEGPVLLVTASALRDAVRVALPRA</sequence>
<feature type="compositionally biased region" description="Basic and acidic residues" evidence="1">
    <location>
        <begin position="76"/>
        <end position="86"/>
    </location>
</feature>
<keyword evidence="4" id="KW-1185">Reference proteome</keyword>
<evidence type="ECO:0000313" key="4">
    <source>
        <dbReference type="Proteomes" id="UP001501231"/>
    </source>
</evidence>
<dbReference type="InterPro" id="IPR007278">
    <property type="entry name" value="DUF397"/>
</dbReference>
<protein>
    <recommendedName>
        <fullName evidence="2">DUF397 domain-containing protein</fullName>
    </recommendedName>
</protein>